<evidence type="ECO:0000259" key="2">
    <source>
        <dbReference type="PROSITE" id="PS50013"/>
    </source>
</evidence>
<name>A0A3P7LQL9_CYLGO</name>
<gene>
    <name evidence="3" type="ORF">CGOC_LOCUS8536</name>
</gene>
<dbReference type="EMBL" id="UYRV01104343">
    <property type="protein sequence ID" value="VDN19335.1"/>
    <property type="molecule type" value="Genomic_DNA"/>
</dbReference>
<dbReference type="Pfam" id="PF00385">
    <property type="entry name" value="Chromo"/>
    <property type="match status" value="1"/>
</dbReference>
<protein>
    <recommendedName>
        <fullName evidence="2">Chromo domain-containing protein</fullName>
    </recommendedName>
</protein>
<feature type="compositionally biased region" description="Polar residues" evidence="1">
    <location>
        <begin position="158"/>
        <end position="173"/>
    </location>
</feature>
<proteinExistence type="predicted"/>
<dbReference type="CDD" id="cd00024">
    <property type="entry name" value="CD_CSD"/>
    <property type="match status" value="1"/>
</dbReference>
<reference evidence="3 4" key="1">
    <citation type="submission" date="2018-11" db="EMBL/GenBank/DDBJ databases">
        <authorList>
            <consortium name="Pathogen Informatics"/>
        </authorList>
    </citation>
    <scope>NUCLEOTIDE SEQUENCE [LARGE SCALE GENOMIC DNA]</scope>
</reference>
<feature type="compositionally biased region" description="Polar residues" evidence="1">
    <location>
        <begin position="123"/>
        <end position="133"/>
    </location>
</feature>
<keyword evidence="4" id="KW-1185">Reference proteome</keyword>
<dbReference type="InterPro" id="IPR000953">
    <property type="entry name" value="Chromo/chromo_shadow_dom"/>
</dbReference>
<evidence type="ECO:0000256" key="1">
    <source>
        <dbReference type="SAM" id="MobiDB-lite"/>
    </source>
</evidence>
<feature type="domain" description="Chromo" evidence="2">
    <location>
        <begin position="1"/>
        <end position="49"/>
    </location>
</feature>
<dbReference type="OrthoDB" id="5376140at2759"/>
<feature type="region of interest" description="Disordered" evidence="1">
    <location>
        <begin position="33"/>
        <end position="235"/>
    </location>
</feature>
<dbReference type="AlphaFoldDB" id="A0A3P7LQL9"/>
<evidence type="ECO:0000313" key="4">
    <source>
        <dbReference type="Proteomes" id="UP000271889"/>
    </source>
</evidence>
<evidence type="ECO:0000313" key="3">
    <source>
        <dbReference type="EMBL" id="VDN19335.1"/>
    </source>
</evidence>
<accession>A0A3P7LQL9</accession>
<sequence>MRRHGMEYKVRWRGWSEQFDEWLPDSKMDCPDAIQAYWDSQKHQKQDEKTPDGKKREHRSTSSNRSVTKKSPPPKKTRTSESETGTSADTATSSKKGSSVKKTRTSESETSSNADADRVVPNAETTADTTPRTRASRRSVEKEKPIPKPPALPKRKSFASTASLASPAGSTPASPKFPVIKTAAGTDENRVSHVEISQPKSTTAPEITEGQVMQKEENSRKSSVSSIAPGPDTEQKANVERIHMFLKRADRIFAVVQFKNCDTLEVLATQIVQHYEPLVSFSSLKPRF</sequence>
<dbReference type="Proteomes" id="UP000271889">
    <property type="component" value="Unassembled WGS sequence"/>
</dbReference>
<feature type="compositionally biased region" description="Basic and acidic residues" evidence="1">
    <location>
        <begin position="40"/>
        <end position="55"/>
    </location>
</feature>
<dbReference type="Gene3D" id="2.40.50.40">
    <property type="match status" value="1"/>
</dbReference>
<dbReference type="InterPro" id="IPR023780">
    <property type="entry name" value="Chromo_domain"/>
</dbReference>
<dbReference type="PROSITE" id="PS50013">
    <property type="entry name" value="CHROMO_2"/>
    <property type="match status" value="1"/>
</dbReference>
<organism evidence="3 4">
    <name type="scientific">Cylicostephanus goldi</name>
    <name type="common">Nematode worm</name>
    <dbReference type="NCBI Taxonomy" id="71465"/>
    <lineage>
        <taxon>Eukaryota</taxon>
        <taxon>Metazoa</taxon>
        <taxon>Ecdysozoa</taxon>
        <taxon>Nematoda</taxon>
        <taxon>Chromadorea</taxon>
        <taxon>Rhabditida</taxon>
        <taxon>Rhabditina</taxon>
        <taxon>Rhabditomorpha</taxon>
        <taxon>Strongyloidea</taxon>
        <taxon>Strongylidae</taxon>
        <taxon>Cylicostephanus</taxon>
    </lineage>
</organism>
<dbReference type="SUPFAM" id="SSF54160">
    <property type="entry name" value="Chromo domain-like"/>
    <property type="match status" value="1"/>
</dbReference>
<dbReference type="InterPro" id="IPR016197">
    <property type="entry name" value="Chromo-like_dom_sf"/>
</dbReference>